<name>A0ABP1G525_9CHLO</name>
<proteinExistence type="predicted"/>
<dbReference type="InterPro" id="IPR013744">
    <property type="entry name" value="SidJ"/>
</dbReference>
<reference evidence="1 2" key="1">
    <citation type="submission" date="2024-06" db="EMBL/GenBank/DDBJ databases">
        <authorList>
            <person name="Kraege A."/>
            <person name="Thomma B."/>
        </authorList>
    </citation>
    <scope>NUCLEOTIDE SEQUENCE [LARGE SCALE GENOMIC DNA]</scope>
</reference>
<dbReference type="EMBL" id="CAXHTA020000012">
    <property type="protein sequence ID" value="CAL5225682.1"/>
    <property type="molecule type" value="Genomic_DNA"/>
</dbReference>
<dbReference type="PANTHER" id="PTHR31591">
    <property type="entry name" value="UPF0613 PROTEIN PB24D3.06C"/>
    <property type="match status" value="1"/>
</dbReference>
<dbReference type="Gene3D" id="3.40.50.1820">
    <property type="entry name" value="alpha/beta hydrolase"/>
    <property type="match status" value="1"/>
</dbReference>
<sequence>MSFDGLRTVKADDNDTALEGTLIRYGNASAQIAFATGLPSSRHLILIGGLGSGIDFNEYCPMLSLALKPKGWAVVQIMLTSAYIGYGVASLDQDASEIHTLVDLLRQEFGAKTVVLLGHSTGCQDSVRYMQKYSTEKPPLAGVILQASVSDREALAYVYSGTPALIEEAQAMVAEGKGEDILTRRWDSGGASRTPITARRYLSFTVPGGDDDMFSSDLTDAELKERLGPCGTVPTYVVFSGADENVPPGVDKVRLVDRFKQALGPLSRSTIIDGAEHELDGYAPQFTQLVEAFLGNITASPLE</sequence>
<evidence type="ECO:0000313" key="2">
    <source>
        <dbReference type="Proteomes" id="UP001497392"/>
    </source>
</evidence>
<dbReference type="Proteomes" id="UP001497392">
    <property type="component" value="Unassembled WGS sequence"/>
</dbReference>
<dbReference type="PANTHER" id="PTHR31591:SF1">
    <property type="entry name" value="UPF0613 PROTEIN PB24D3.06C"/>
    <property type="match status" value="1"/>
</dbReference>
<dbReference type="SUPFAM" id="SSF53474">
    <property type="entry name" value="alpha/beta-Hydrolases"/>
    <property type="match status" value="1"/>
</dbReference>
<gene>
    <name evidence="1" type="primary">g8545</name>
    <name evidence="1" type="ORF">VP750_LOCUS7341</name>
</gene>
<dbReference type="InterPro" id="IPR029058">
    <property type="entry name" value="AB_hydrolase_fold"/>
</dbReference>
<evidence type="ECO:0000313" key="1">
    <source>
        <dbReference type="EMBL" id="CAL5225682.1"/>
    </source>
</evidence>
<dbReference type="Pfam" id="PF08538">
    <property type="entry name" value="DUF1749"/>
    <property type="match status" value="1"/>
</dbReference>
<organism evidence="1 2">
    <name type="scientific">Coccomyxa viridis</name>
    <dbReference type="NCBI Taxonomy" id="1274662"/>
    <lineage>
        <taxon>Eukaryota</taxon>
        <taxon>Viridiplantae</taxon>
        <taxon>Chlorophyta</taxon>
        <taxon>core chlorophytes</taxon>
        <taxon>Trebouxiophyceae</taxon>
        <taxon>Trebouxiophyceae incertae sedis</taxon>
        <taxon>Coccomyxaceae</taxon>
        <taxon>Coccomyxa</taxon>
    </lineage>
</organism>
<comment type="caution">
    <text evidence="1">The sequence shown here is derived from an EMBL/GenBank/DDBJ whole genome shotgun (WGS) entry which is preliminary data.</text>
</comment>
<protein>
    <submittedName>
        <fullName evidence="1">G8545 protein</fullName>
    </submittedName>
</protein>
<accession>A0ABP1G525</accession>
<keyword evidence="2" id="KW-1185">Reference proteome</keyword>